<dbReference type="InterPro" id="IPR035986">
    <property type="entry name" value="PKD_dom_sf"/>
</dbReference>
<dbReference type="RefSeq" id="WP_163297582.1">
    <property type="nucleotide sequence ID" value="NZ_JAAGRR010000004.1"/>
</dbReference>
<proteinExistence type="predicted"/>
<protein>
    <submittedName>
        <fullName evidence="2">PKD domain-containing protein</fullName>
    </submittedName>
</protein>
<accession>A0A6N9TJJ0</accession>
<dbReference type="AlphaFoldDB" id="A0A6N9TJJ0"/>
<dbReference type="SUPFAM" id="SSF49299">
    <property type="entry name" value="PKD domain"/>
    <property type="match status" value="1"/>
</dbReference>
<dbReference type="SUPFAM" id="SSF48695">
    <property type="entry name" value="Multiheme cytochromes"/>
    <property type="match status" value="1"/>
</dbReference>
<dbReference type="Gene3D" id="2.60.40.10">
    <property type="entry name" value="Immunoglobulins"/>
    <property type="match status" value="1"/>
</dbReference>
<dbReference type="Pfam" id="PF18911">
    <property type="entry name" value="PKD_4"/>
    <property type="match status" value="1"/>
</dbReference>
<dbReference type="Proteomes" id="UP000469346">
    <property type="component" value="Unassembled WGS sequence"/>
</dbReference>
<dbReference type="EMBL" id="JAAGRR010000004">
    <property type="protein sequence ID" value="NDY41421.1"/>
    <property type="molecule type" value="Genomic_DNA"/>
</dbReference>
<gene>
    <name evidence="2" type="ORF">G3N55_00955</name>
</gene>
<comment type="caution">
    <text evidence="2">The sequence shown here is derived from an EMBL/GenBank/DDBJ whole genome shotgun (WGS) entry which is preliminary data.</text>
</comment>
<evidence type="ECO:0000259" key="1">
    <source>
        <dbReference type="PROSITE" id="PS50093"/>
    </source>
</evidence>
<keyword evidence="3" id="KW-1185">Reference proteome</keyword>
<dbReference type="InterPro" id="IPR013783">
    <property type="entry name" value="Ig-like_fold"/>
</dbReference>
<dbReference type="InterPro" id="IPR000601">
    <property type="entry name" value="PKD_dom"/>
</dbReference>
<dbReference type="InterPro" id="IPR036280">
    <property type="entry name" value="Multihaem_cyt_sf"/>
</dbReference>
<dbReference type="Gene3D" id="1.10.1130.10">
    <property type="entry name" value="Flavocytochrome C3, Chain A"/>
    <property type="match status" value="1"/>
</dbReference>
<organism evidence="2 3">
    <name type="scientific">Dissulfurirhabdus thermomarina</name>
    <dbReference type="NCBI Taxonomy" id="1765737"/>
    <lineage>
        <taxon>Bacteria</taxon>
        <taxon>Deltaproteobacteria</taxon>
        <taxon>Dissulfurirhabdaceae</taxon>
        <taxon>Dissulfurirhabdus</taxon>
    </lineage>
</organism>
<sequence>MARLFLDGAGSSYNATTATYLDNPFTTMTPYDYGSLLEFQRRVDNSIPGQMRDCGECHAGGGAMEYVPAPTPGARVPLRDIATADVNGAGPITAANVTAFNYYVDIYDDDGDGNRSEVLYNDFTQTGVLEFDCLLCHLEGYDWEARKEAVRHGNFDASRTVGAGLGILAGTNGRSVVYDPSLVEDNGTVLKLGLSVAARIMPTPPTANCASCHFDAHQVDWKKRGDVWAGNALNEVHLSIGCMGCHKRKDEDFSNVGTDGAPSSTLLGQCDPAKGDAPYSSLWNKTDNTVKTCADCHLRGGDGGQSFAAPNPANAHAAAGLTAKVCQDGTDGVADASHIDIIACSACHVRKLNLGGPFTGGALVDATGPDAEGRLADHENPYVTRTMERNVAVSWYKGRLVASNILTTLFWRDKNDVDFDANRDGRAGGMDALLPTHVRTIDEIYGVGPVTEDGNVSGAELDQRIAQIDAEIEALTGVSGAAKITRLSFMAVPFRVNHNVSPAWAAWGAGGCGDCHAPGAGFYNGAYRLKGEGLEVSFGGQVTPFTKANAFTDPTDFHPNLKDKAGVRSIPVKAAFQQGTLRDVDRSELLYENTFKTRNTAWADSLTSAPITFPDGTTATTKGWLFKVEAKDLFTGDVVTRSKIVGTHAANVDELVAALGPAYTDNLPEFTVTADNATGTITIAAKPGYRVRLHPQSSAGAFGMAGAVWTDHPVTAVNGTAFAGRADWVAYLDRQNDPAAVGIGIDPVAVIASINGIVPDANGTPIEVEVGQPVTLAADTTVNTAGTFTYSWISSDAAGEVLPGATVSKTFSTVGTWLVTLKVTDEEGKLSQVSQKVSAVAPAPAADISYVGTASGVQTIRFANLPAHTMLYIFWGDGLKSRVYDTTSPKDVDHDFRLYAKYDKGDHYEFKVTAYVYDGSTRVDVKQAVISIPKADNP</sequence>
<reference evidence="2 3" key="1">
    <citation type="submission" date="2020-02" db="EMBL/GenBank/DDBJ databases">
        <title>Comparative genomics of sulfur disproportionating microorganisms.</title>
        <authorList>
            <person name="Ward L.M."/>
            <person name="Bertran E."/>
            <person name="Johnston D.T."/>
        </authorList>
    </citation>
    <scope>NUCLEOTIDE SEQUENCE [LARGE SCALE GENOMIC DNA]</scope>
    <source>
        <strain evidence="2 3">DSM 100025</strain>
    </source>
</reference>
<evidence type="ECO:0000313" key="3">
    <source>
        <dbReference type="Proteomes" id="UP000469346"/>
    </source>
</evidence>
<feature type="domain" description="PKD" evidence="1">
    <location>
        <begin position="783"/>
        <end position="846"/>
    </location>
</feature>
<dbReference type="PROSITE" id="PS50093">
    <property type="entry name" value="PKD"/>
    <property type="match status" value="1"/>
</dbReference>
<evidence type="ECO:0000313" key="2">
    <source>
        <dbReference type="EMBL" id="NDY41421.1"/>
    </source>
</evidence>
<dbReference type="CDD" id="cd00146">
    <property type="entry name" value="PKD"/>
    <property type="match status" value="1"/>
</dbReference>
<name>A0A6N9TJJ0_DISTH</name>